<dbReference type="Proteomes" id="UP000782241">
    <property type="component" value="Unassembled WGS sequence"/>
</dbReference>
<name>A0A9P7KPD8_9HYPO</name>
<accession>A0A9P7KPD8</accession>
<dbReference type="AlphaFoldDB" id="A0A9P7KPD8"/>
<keyword evidence="2" id="KW-1185">Reference proteome</keyword>
<dbReference type="InterPro" id="IPR053137">
    <property type="entry name" value="NLR-like"/>
</dbReference>
<evidence type="ECO:0000313" key="2">
    <source>
        <dbReference type="Proteomes" id="UP000782241"/>
    </source>
</evidence>
<evidence type="ECO:0008006" key="3">
    <source>
        <dbReference type="Google" id="ProtNLM"/>
    </source>
</evidence>
<reference evidence="1" key="1">
    <citation type="submission" date="2021-04" db="EMBL/GenBank/DDBJ databases">
        <title>Draft genome of Fusarium avenaceum strain F156N33, isolated from an atmospheric sample in Virginia.</title>
        <authorList>
            <person name="Yang S."/>
            <person name="Vinatzer B.A."/>
            <person name="Coleman J."/>
        </authorList>
    </citation>
    <scope>NUCLEOTIDE SEQUENCE</scope>
    <source>
        <strain evidence="1">F156N33</strain>
    </source>
</reference>
<sequence>MAHPNDYTVGYICSIETEYLAAVASLEERHDGFGLIPPNGIISPHDTNDYTFGKIGKHNVVIAISPKRDWGLATTAIIATHMQRSFPTVAIILILSIAGGVPSERHDIRLGDIVVSSSHGSQGAVFQYDFGKNVQGQEFEPRGISIEPPPVLQMAVNKLKDHHRAGHQLEKIIDNILRKHPIMLKEYSRPPHDSDVLHFSHYTNQDTESFRFSAYDDPSYVVPRVRRTEYETSPKVHYGLVASGNQVMKDATFRNLLATKYNVLCFDAGAAGIMYSLPCLVICGIHSYSDTHATSEWNGYAAIAAAAYARDLIHKIPSRNDKSDTKVNGIPFGQAAVIEKINQPLDYKDYTVGVICAIEFEMSAVRYMLDREHKRLKRKRGESTMYIFGELEGHNVVLACLPGSQGKGAATAVAKDMARTFPSMELRLMVGIGGGVPSPKNDIHLGDVVVSMPEGQYGGVVQFDLGKSTDDGFILKGYLSPPPEILRSAVGIMRSDHRSLRSRVPEFLAAMAEKSDHIQEQYQRPSADLDELFDAEYQHDPKNDTCVECDKTKLVSRPTRGSVPKIHYGLIASGDQVIRSAKNAAEIGKRVVGDILCFEMEAAGILTELPCIVIRGISDYADSHKNDAWQHYAAAAAAGCAKELLSYLEQK</sequence>
<dbReference type="GO" id="GO:0003824">
    <property type="term" value="F:catalytic activity"/>
    <property type="evidence" value="ECO:0007669"/>
    <property type="project" value="InterPro"/>
</dbReference>
<protein>
    <recommendedName>
        <fullName evidence="3">Nucleoside phosphorylase domain-containing protein</fullName>
    </recommendedName>
</protein>
<dbReference type="GO" id="GO:0009116">
    <property type="term" value="P:nucleoside metabolic process"/>
    <property type="evidence" value="ECO:0007669"/>
    <property type="project" value="InterPro"/>
</dbReference>
<dbReference type="InterPro" id="IPR035994">
    <property type="entry name" value="Nucleoside_phosphorylase_sf"/>
</dbReference>
<evidence type="ECO:0000313" key="1">
    <source>
        <dbReference type="EMBL" id="KAG5657703.1"/>
    </source>
</evidence>
<dbReference type="SUPFAM" id="SSF53167">
    <property type="entry name" value="Purine and uridine phosphorylases"/>
    <property type="match status" value="2"/>
</dbReference>
<organism evidence="1 2">
    <name type="scientific">Fusarium avenaceum</name>
    <dbReference type="NCBI Taxonomy" id="40199"/>
    <lineage>
        <taxon>Eukaryota</taxon>
        <taxon>Fungi</taxon>
        <taxon>Dikarya</taxon>
        <taxon>Ascomycota</taxon>
        <taxon>Pezizomycotina</taxon>
        <taxon>Sordariomycetes</taxon>
        <taxon>Hypocreomycetidae</taxon>
        <taxon>Hypocreales</taxon>
        <taxon>Nectriaceae</taxon>
        <taxon>Fusarium</taxon>
        <taxon>Fusarium tricinctum species complex</taxon>
    </lineage>
</organism>
<gene>
    <name evidence="1" type="ORF">KAF25_007736</name>
</gene>
<dbReference type="PANTHER" id="PTHR46082">
    <property type="entry name" value="ATP/GTP-BINDING PROTEIN-RELATED"/>
    <property type="match status" value="1"/>
</dbReference>
<comment type="caution">
    <text evidence="1">The sequence shown here is derived from an EMBL/GenBank/DDBJ whole genome shotgun (WGS) entry which is preliminary data.</text>
</comment>
<dbReference type="EMBL" id="JAGPUO010000016">
    <property type="protein sequence ID" value="KAG5657703.1"/>
    <property type="molecule type" value="Genomic_DNA"/>
</dbReference>
<proteinExistence type="predicted"/>
<dbReference type="PANTHER" id="PTHR46082:SF11">
    <property type="entry name" value="AAA+ ATPASE DOMAIN-CONTAINING PROTEIN-RELATED"/>
    <property type="match status" value="1"/>
</dbReference>
<dbReference type="Gene3D" id="3.40.50.1580">
    <property type="entry name" value="Nucleoside phosphorylase domain"/>
    <property type="match status" value="2"/>
</dbReference>